<evidence type="ECO:0000313" key="2">
    <source>
        <dbReference type="EMBL" id="KAL1254773.1"/>
    </source>
</evidence>
<evidence type="ECO:0000256" key="1">
    <source>
        <dbReference type="SAM" id="MobiDB-lite"/>
    </source>
</evidence>
<dbReference type="PANTHER" id="PTHR14241">
    <property type="entry name" value="INTERFERON-INDUCED PROTEIN 44"/>
    <property type="match status" value="1"/>
</dbReference>
<organism evidence="2 3">
    <name type="scientific">Cirrhinus molitorella</name>
    <name type="common">mud carp</name>
    <dbReference type="NCBI Taxonomy" id="172907"/>
    <lineage>
        <taxon>Eukaryota</taxon>
        <taxon>Metazoa</taxon>
        <taxon>Chordata</taxon>
        <taxon>Craniata</taxon>
        <taxon>Vertebrata</taxon>
        <taxon>Euteleostomi</taxon>
        <taxon>Actinopterygii</taxon>
        <taxon>Neopterygii</taxon>
        <taxon>Teleostei</taxon>
        <taxon>Ostariophysi</taxon>
        <taxon>Cypriniformes</taxon>
        <taxon>Cyprinidae</taxon>
        <taxon>Labeoninae</taxon>
        <taxon>Labeonini</taxon>
        <taxon>Cirrhinus</taxon>
    </lineage>
</organism>
<gene>
    <name evidence="2" type="ORF">QQF64_017002</name>
</gene>
<dbReference type="EMBL" id="JAYMGO010000020">
    <property type="protein sequence ID" value="KAL1254773.1"/>
    <property type="molecule type" value="Genomic_DNA"/>
</dbReference>
<evidence type="ECO:0008006" key="4">
    <source>
        <dbReference type="Google" id="ProtNLM"/>
    </source>
</evidence>
<reference evidence="2 3" key="1">
    <citation type="submission" date="2023-09" db="EMBL/GenBank/DDBJ databases">
        <authorList>
            <person name="Wang M."/>
        </authorList>
    </citation>
    <scope>NUCLEOTIDE SEQUENCE [LARGE SCALE GENOMIC DNA]</scope>
    <source>
        <strain evidence="2">GT-2023</strain>
        <tissue evidence="2">Liver</tissue>
    </source>
</reference>
<keyword evidence="3" id="KW-1185">Reference proteome</keyword>
<protein>
    <recommendedName>
        <fullName evidence="4">Interferon-induced protein 44-like</fullName>
    </recommendedName>
</protein>
<name>A0ABR3LPE2_9TELE</name>
<dbReference type="PANTHER" id="PTHR14241:SF1">
    <property type="entry name" value="INTERFERON-INDUCED PROTEIN 44-RELATED"/>
    <property type="match status" value="1"/>
</dbReference>
<dbReference type="Proteomes" id="UP001558613">
    <property type="component" value="Unassembled WGS sequence"/>
</dbReference>
<feature type="region of interest" description="Disordered" evidence="1">
    <location>
        <begin position="1"/>
        <end position="21"/>
    </location>
</feature>
<dbReference type="Gene3D" id="3.40.50.300">
    <property type="entry name" value="P-loop containing nucleotide triphosphate hydrolases"/>
    <property type="match status" value="1"/>
</dbReference>
<evidence type="ECO:0000313" key="3">
    <source>
        <dbReference type="Proteomes" id="UP001558613"/>
    </source>
</evidence>
<dbReference type="InterPro" id="IPR027417">
    <property type="entry name" value="P-loop_NTPase"/>
</dbReference>
<proteinExistence type="predicted"/>
<dbReference type="SUPFAM" id="SSF52540">
    <property type="entry name" value="P-loop containing nucleoside triphosphate hydrolases"/>
    <property type="match status" value="1"/>
</dbReference>
<comment type="caution">
    <text evidence="2">The sequence shown here is derived from an EMBL/GenBank/DDBJ whole genome shotgun (WGS) entry which is preliminary data.</text>
</comment>
<feature type="compositionally biased region" description="Basic and acidic residues" evidence="1">
    <location>
        <begin position="11"/>
        <end position="21"/>
    </location>
</feature>
<sequence length="286" mass="32459">MGGSGSTAQAEKQEFDEPWRETPWENKELLENNLRELKLSDPRVKHIRILLTGAIGAGKSSFINSVNSVFQKRITTEALANSGSADRSFTKTYRTYYIRDGQSVLPFVFNDTMGLASGESQGADQEDIVKCLEGHLKEGHNFNPVMSAKNEDCRSKPSIEDQTHCIVYVIAADTVSMMNDDVFNKMRYIRKKASDLEIPQVIVMTKVDEACRLVKKDLRKIYTSKKIKEKMQMCSKLVGVPMNYIFPVNYHEEIKTKDDIDVLILSALTQIVQIADDLLNRRKPEK</sequence>
<feature type="compositionally biased region" description="Polar residues" evidence="1">
    <location>
        <begin position="1"/>
        <end position="10"/>
    </location>
</feature>
<accession>A0ABR3LPE2</accession>